<reference evidence="2" key="1">
    <citation type="submission" date="2018-05" db="EMBL/GenBank/DDBJ databases">
        <authorList>
            <person name="Lanie J.A."/>
            <person name="Ng W.-L."/>
            <person name="Kazmierczak K.M."/>
            <person name="Andrzejewski T.M."/>
            <person name="Davidsen T.M."/>
            <person name="Wayne K.J."/>
            <person name="Tettelin H."/>
            <person name="Glass J.I."/>
            <person name="Rusch D."/>
            <person name="Podicherti R."/>
            <person name="Tsui H.-C.T."/>
            <person name="Winkler M.E."/>
        </authorList>
    </citation>
    <scope>NUCLEOTIDE SEQUENCE</scope>
</reference>
<evidence type="ECO:0000256" key="1">
    <source>
        <dbReference type="ARBA" id="ARBA00023125"/>
    </source>
</evidence>
<dbReference type="AlphaFoldDB" id="A0A381P346"/>
<dbReference type="SUPFAM" id="SSF47729">
    <property type="entry name" value="IHF-like DNA-binding proteins"/>
    <property type="match status" value="1"/>
</dbReference>
<gene>
    <name evidence="2" type="ORF">METZ01_LOCUS13828</name>
</gene>
<dbReference type="InterPro" id="IPR010992">
    <property type="entry name" value="IHF-like_DNA-bd_dom_sf"/>
</dbReference>
<dbReference type="Pfam" id="PF00216">
    <property type="entry name" value="Bac_DNA_binding"/>
    <property type="match status" value="1"/>
</dbReference>
<name>A0A381P346_9ZZZZ</name>
<dbReference type="PANTHER" id="PTHR33175">
    <property type="entry name" value="DNA-BINDING PROTEIN HU"/>
    <property type="match status" value="1"/>
</dbReference>
<accession>A0A381P346</accession>
<dbReference type="CDD" id="cd13836">
    <property type="entry name" value="IHF_B"/>
    <property type="match status" value="1"/>
</dbReference>
<protein>
    <recommendedName>
        <fullName evidence="3">Integration host factor subunit beta</fullName>
    </recommendedName>
</protein>
<organism evidence="2">
    <name type="scientific">marine metagenome</name>
    <dbReference type="NCBI Taxonomy" id="408172"/>
    <lineage>
        <taxon>unclassified sequences</taxon>
        <taxon>metagenomes</taxon>
        <taxon>ecological metagenomes</taxon>
    </lineage>
</organism>
<dbReference type="GO" id="GO:0003677">
    <property type="term" value="F:DNA binding"/>
    <property type="evidence" value="ECO:0007669"/>
    <property type="project" value="UniProtKB-KW"/>
</dbReference>
<evidence type="ECO:0000313" key="2">
    <source>
        <dbReference type="EMBL" id="SUZ60974.1"/>
    </source>
</evidence>
<dbReference type="EMBL" id="UINC01000776">
    <property type="protein sequence ID" value="SUZ60974.1"/>
    <property type="molecule type" value="Genomic_DNA"/>
</dbReference>
<dbReference type="SMART" id="SM00411">
    <property type="entry name" value="BHL"/>
    <property type="match status" value="1"/>
</dbReference>
<dbReference type="GO" id="GO:0005829">
    <property type="term" value="C:cytosol"/>
    <property type="evidence" value="ECO:0007669"/>
    <property type="project" value="TreeGrafter"/>
</dbReference>
<dbReference type="Gene3D" id="4.10.520.10">
    <property type="entry name" value="IHF-like DNA-binding proteins"/>
    <property type="match status" value="1"/>
</dbReference>
<dbReference type="GO" id="GO:0030527">
    <property type="term" value="F:structural constituent of chromatin"/>
    <property type="evidence" value="ECO:0007669"/>
    <property type="project" value="InterPro"/>
</dbReference>
<dbReference type="InterPro" id="IPR000119">
    <property type="entry name" value="Hist_DNA-bd"/>
</dbReference>
<evidence type="ECO:0008006" key="3">
    <source>
        <dbReference type="Google" id="ProtNLM"/>
    </source>
</evidence>
<proteinExistence type="predicted"/>
<sequence length="97" mass="10975">MTKAEIINQIAKKTGIDKSDVQETVEATIITIKNAMIQGEDVFIRGFGSFVNKKRAKKIARNISTNTAIILDAHYKPSFKPAKDFCKKVRENNKIYE</sequence>
<keyword evidence="1" id="KW-0238">DNA-binding</keyword>
<dbReference type="PANTHER" id="PTHR33175:SF3">
    <property type="entry name" value="DNA-BINDING PROTEIN HU-BETA"/>
    <property type="match status" value="1"/>
</dbReference>